<evidence type="ECO:0000256" key="4">
    <source>
        <dbReference type="ARBA" id="ARBA00022676"/>
    </source>
</evidence>
<feature type="signal peptide" evidence="14">
    <location>
        <begin position="1"/>
        <end position="19"/>
    </location>
</feature>
<evidence type="ECO:0000313" key="15">
    <source>
        <dbReference type="EMBL" id="RKP32623.1"/>
    </source>
</evidence>
<feature type="transmembrane region" description="Helical" evidence="12">
    <location>
        <begin position="334"/>
        <end position="354"/>
    </location>
</feature>
<reference evidence="16" key="1">
    <citation type="journal article" date="2018" name="Nat. Microbiol.">
        <title>Leveraging single-cell genomics to expand the fungal tree of life.</title>
        <authorList>
            <person name="Ahrendt S.R."/>
            <person name="Quandt C.A."/>
            <person name="Ciobanu D."/>
            <person name="Clum A."/>
            <person name="Salamov A."/>
            <person name="Andreopoulos B."/>
            <person name="Cheng J.F."/>
            <person name="Woyke T."/>
            <person name="Pelin A."/>
            <person name="Henrissat B."/>
            <person name="Reynolds N.K."/>
            <person name="Benny G.L."/>
            <person name="Smith M.E."/>
            <person name="James T.Y."/>
            <person name="Grigoriev I.V."/>
        </authorList>
    </citation>
    <scope>NUCLEOTIDE SEQUENCE [LARGE SCALE GENOMIC DNA]</scope>
    <source>
        <strain evidence="16">Baker2002</strain>
    </source>
</reference>
<evidence type="ECO:0000256" key="9">
    <source>
        <dbReference type="ARBA" id="ARBA00023136"/>
    </source>
</evidence>
<dbReference type="InterPro" id="IPR005599">
    <property type="entry name" value="GPI_mannosylTrfase"/>
</dbReference>
<keyword evidence="4 12" id="KW-0328">Glycosyltransferase</keyword>
<keyword evidence="16" id="KW-1185">Reference proteome</keyword>
<dbReference type="EMBL" id="ML004430">
    <property type="protein sequence ID" value="RKP32623.1"/>
    <property type="molecule type" value="Genomic_DNA"/>
</dbReference>
<evidence type="ECO:0000256" key="11">
    <source>
        <dbReference type="ARBA" id="ARBA00048899"/>
    </source>
</evidence>
<dbReference type="Pfam" id="PF03901">
    <property type="entry name" value="Glyco_transf_22"/>
    <property type="match status" value="1"/>
</dbReference>
<sequence>MIKVLDAVLLAVIILHLLAAPYTKVEESFTIQAIHDMLNYGVYPPHVLQQYDHTEFPGVVPRTFVGSLLVAACVRAADVVWSWATGASFITDKTHAQLHVQIAARAVLGAANFVGIVLVRRSLVKALADRGRGRLLGMFYTLMFVSQFHVAFYASRPLPNFVVLPFVNYGLSKLVAGEISGLSWLALCGAVFRLEVGVFAAVIAAVSSLVFGQSNVFQNAAFLIVPAALGCFVSFNVDSYFWRTPVLPELAAFDYNVVAGNAANWGVEPYAAYFTKYIVNFFRPPHVLFLGLFGLSTDPVQRSSRAQNSLRVLAVSALVFVAVMSLLPHKEWRFIVYTIPVFNAVAANGLAHLWTRRTRLAVHRVLLVLMLASTAVSFVLTCFMSYASSYNYPGGQAVAWVNEHVRARRVDAPVVVHVDVPACMTGVTRFTQLHDGSVVYNKTESLAALAVIWNDVDVLVTPNDLRYTAAADFVEPAPENWRELTQIPAFAGIRSASFVRHTVALVESLLLRAAFVRAVFAELRACRADTLRLYLQEALVLRPYLRVYERMGKDVLREVGDSPSDVEPVMSVEDVDPEAVKT</sequence>
<feature type="transmembrane region" description="Helical" evidence="12">
    <location>
        <begin position="102"/>
        <end position="123"/>
    </location>
</feature>
<feature type="region of interest" description="Disordered" evidence="13">
    <location>
        <begin position="559"/>
        <end position="582"/>
    </location>
</feature>
<keyword evidence="14" id="KW-0732">Signal</keyword>
<comment type="similarity">
    <text evidence="3 12">Belongs to the glycosyltransferase 22 family.</text>
</comment>
<evidence type="ECO:0000256" key="1">
    <source>
        <dbReference type="ARBA" id="ARBA00004477"/>
    </source>
</evidence>
<keyword evidence="9 12" id="KW-0472">Membrane</keyword>
<evidence type="ECO:0000256" key="7">
    <source>
        <dbReference type="ARBA" id="ARBA00022824"/>
    </source>
</evidence>
<keyword evidence="8 12" id="KW-1133">Transmembrane helix</keyword>
<feature type="compositionally biased region" description="Acidic residues" evidence="13">
    <location>
        <begin position="573"/>
        <end position="582"/>
    </location>
</feature>
<comment type="subcellular location">
    <subcellularLocation>
        <location evidence="1 12">Endoplasmic reticulum membrane</location>
        <topology evidence="1 12">Multi-pass membrane protein</topology>
    </subcellularLocation>
</comment>
<organism evidence="15 16">
    <name type="scientific">Metschnikowia bicuspidata</name>
    <dbReference type="NCBI Taxonomy" id="27322"/>
    <lineage>
        <taxon>Eukaryota</taxon>
        <taxon>Fungi</taxon>
        <taxon>Dikarya</taxon>
        <taxon>Ascomycota</taxon>
        <taxon>Saccharomycotina</taxon>
        <taxon>Pichiomycetes</taxon>
        <taxon>Metschnikowiaceae</taxon>
        <taxon>Metschnikowia</taxon>
    </lineage>
</organism>
<feature type="chain" id="PRO_5020983251" description="Mannosyltransferase" evidence="14">
    <location>
        <begin position="20"/>
        <end position="582"/>
    </location>
</feature>
<evidence type="ECO:0000256" key="10">
    <source>
        <dbReference type="ARBA" id="ARBA00044721"/>
    </source>
</evidence>
<dbReference type="GO" id="GO:0005789">
    <property type="term" value="C:endoplasmic reticulum membrane"/>
    <property type="evidence" value="ECO:0007669"/>
    <property type="project" value="UniProtKB-SubCell"/>
</dbReference>
<feature type="transmembrane region" description="Helical" evidence="12">
    <location>
        <begin position="217"/>
        <end position="237"/>
    </location>
</feature>
<comment type="function">
    <text evidence="10">Mannosyltransferase that operates in the biosynthetic pathway of dolichol-linked oligosaccharides, the glycan precursors employed in protein asparagine (N)-glycosylation. The assembly of dolichol-linked oligosaccharides begins on the cytosolic side of the endoplasmic reticulum membrane and finishes in its lumen. The sequential addition of sugars to dolichol pyrophosphate produces dolichol-linked oligosaccharides containing fourteen sugars, including two GlcNAcs, nine mannoses and three glucoses. Once assembled, the oligosaccharide is transferred from the lipid to nascent proteins by oligosaccharyltransferases. In the lumen of the endoplasmic reticulum, adds the eighth mannose residue in an alpha-1,6 linkage onto Man(7)GlcNAc(2)-PP-dolichol to produce Man(8)GlcNAc(2)-PP-dolichol.</text>
</comment>
<evidence type="ECO:0000256" key="13">
    <source>
        <dbReference type="SAM" id="MobiDB-lite"/>
    </source>
</evidence>
<accession>A0A4P9ZI07</accession>
<dbReference type="GO" id="GO:0006487">
    <property type="term" value="P:protein N-linked glycosylation"/>
    <property type="evidence" value="ECO:0007669"/>
    <property type="project" value="TreeGrafter"/>
</dbReference>
<feature type="transmembrane region" description="Helical" evidence="12">
    <location>
        <begin position="366"/>
        <end position="387"/>
    </location>
</feature>
<protein>
    <recommendedName>
        <fullName evidence="12">Mannosyltransferase</fullName>
        <ecNumber evidence="12">2.4.1.-</ecNumber>
    </recommendedName>
</protein>
<dbReference type="AlphaFoldDB" id="A0A4P9ZI07"/>
<dbReference type="PANTHER" id="PTHR22760:SF1">
    <property type="entry name" value="DOL-P-MAN:MAN(7)GLCNAC(2)-PP-DOL ALPHA-1,6-MANNOSYLTRANSFERASE"/>
    <property type="match status" value="1"/>
</dbReference>
<feature type="transmembrane region" description="Helical" evidence="12">
    <location>
        <begin position="310"/>
        <end position="328"/>
    </location>
</feature>
<dbReference type="GO" id="GO:0052917">
    <property type="term" value="F:dol-P-Man:Man(7)GlcNAc(2)-PP-Dol alpha-1,6-mannosyltransferase activity"/>
    <property type="evidence" value="ECO:0007669"/>
    <property type="project" value="UniProtKB-EC"/>
</dbReference>
<evidence type="ECO:0000256" key="8">
    <source>
        <dbReference type="ARBA" id="ARBA00022989"/>
    </source>
</evidence>
<dbReference type="EC" id="2.4.1.-" evidence="12"/>
<keyword evidence="5" id="KW-0808">Transferase</keyword>
<gene>
    <name evidence="15" type="ORF">METBISCDRAFT_25563</name>
</gene>
<evidence type="ECO:0000256" key="12">
    <source>
        <dbReference type="RuleBase" id="RU363075"/>
    </source>
</evidence>
<evidence type="ECO:0000256" key="14">
    <source>
        <dbReference type="SAM" id="SignalP"/>
    </source>
</evidence>
<dbReference type="UniPathway" id="UPA00378"/>
<comment type="catalytic activity">
    <reaction evidence="11">
        <text>an alpha-D-Man-(1-&gt;2)-alpha-D-Man-(1-&gt;2)-alpha-D-Man-(1-&gt;3)-[alpha-D-Man-(1-&gt;2)-alpha-D-Man-(1-&gt;3)-alpha-D-Man-(1-&gt;6)]-beta-D-Man-(1-&gt;4)-beta-D-GlcNAc-(1-&gt;4)-alpha-D-GlcNAc-diphospho-di-trans,poly-cis-dolichol + a di-trans,poly-cis-dolichyl beta-D-mannosyl phosphate = an alpha-D-Man-(1-&gt;2)-alpha-D-Man-(1-&gt;2)-alpha-D-Man-(1-&gt;3)-[alpha-D-Man-(1-&gt;2)-alpha-D-Man-(1-&gt;3)-[alpha-D-Man-(1-&gt;6)]-alpha-D-Man-(1-&gt;6)]-beta-D-Man-(1-&gt;4)-beta-D-GlcNAc-(1-&gt;4)-alpha-D-GlcNAc-diphospho-di-trans,poly-cis-dolichol + a di-trans,poly-cis-dolichyl phosphate + H(+)</text>
        <dbReference type="Rhea" id="RHEA:29535"/>
        <dbReference type="Rhea" id="RHEA-COMP:19498"/>
        <dbReference type="Rhea" id="RHEA-COMP:19501"/>
        <dbReference type="Rhea" id="RHEA-COMP:19518"/>
        <dbReference type="Rhea" id="RHEA-COMP:19519"/>
        <dbReference type="ChEBI" id="CHEBI:15378"/>
        <dbReference type="ChEBI" id="CHEBI:57683"/>
        <dbReference type="ChEBI" id="CHEBI:58211"/>
        <dbReference type="ChEBI" id="CHEBI:132517"/>
        <dbReference type="ChEBI" id="CHEBI:132519"/>
        <dbReference type="EC" id="2.4.1.260"/>
    </reaction>
    <physiologicalReaction direction="left-to-right" evidence="11">
        <dbReference type="Rhea" id="RHEA:29536"/>
    </physiologicalReaction>
</comment>
<keyword evidence="6 12" id="KW-0812">Transmembrane</keyword>
<dbReference type="OrthoDB" id="19039at2759"/>
<feature type="transmembrane region" description="Helical" evidence="12">
    <location>
        <begin position="194"/>
        <end position="211"/>
    </location>
</feature>
<dbReference type="Proteomes" id="UP000268321">
    <property type="component" value="Unassembled WGS sequence"/>
</dbReference>
<dbReference type="PANTHER" id="PTHR22760">
    <property type="entry name" value="GLYCOSYLTRANSFERASE"/>
    <property type="match status" value="1"/>
</dbReference>
<name>A0A4P9ZI07_9ASCO</name>
<comment type="pathway">
    <text evidence="2">Protein modification; protein glycosylation.</text>
</comment>
<proteinExistence type="inferred from homology"/>
<feature type="transmembrane region" description="Helical" evidence="12">
    <location>
        <begin position="135"/>
        <end position="154"/>
    </location>
</feature>
<evidence type="ECO:0000313" key="16">
    <source>
        <dbReference type="Proteomes" id="UP000268321"/>
    </source>
</evidence>
<evidence type="ECO:0000256" key="5">
    <source>
        <dbReference type="ARBA" id="ARBA00022679"/>
    </source>
</evidence>
<evidence type="ECO:0000256" key="6">
    <source>
        <dbReference type="ARBA" id="ARBA00022692"/>
    </source>
</evidence>
<keyword evidence="7 12" id="KW-0256">Endoplasmic reticulum</keyword>
<evidence type="ECO:0000256" key="2">
    <source>
        <dbReference type="ARBA" id="ARBA00004922"/>
    </source>
</evidence>
<evidence type="ECO:0000256" key="3">
    <source>
        <dbReference type="ARBA" id="ARBA00007063"/>
    </source>
</evidence>